<dbReference type="SUPFAM" id="SSF55920">
    <property type="entry name" value="Creatinase/aminopeptidase"/>
    <property type="match status" value="1"/>
</dbReference>
<evidence type="ECO:0000256" key="5">
    <source>
        <dbReference type="ARBA" id="ARBA00022801"/>
    </source>
</evidence>
<evidence type="ECO:0000256" key="4">
    <source>
        <dbReference type="ARBA" id="ARBA00022723"/>
    </source>
</evidence>
<feature type="binding site" evidence="6">
    <location>
        <position position="112"/>
    </location>
    <ligand>
        <name>a divalent metal cation</name>
        <dbReference type="ChEBI" id="CHEBI:60240"/>
        <label>1</label>
    </ligand>
</feature>
<feature type="binding site" evidence="6">
    <location>
        <position position="245"/>
    </location>
    <ligand>
        <name>a divalent metal cation</name>
        <dbReference type="ChEBI" id="CHEBI:60240"/>
        <label>1</label>
    </ligand>
</feature>
<feature type="domain" description="Peptidase M24" evidence="8">
    <location>
        <begin position="18"/>
        <end position="231"/>
    </location>
</feature>
<feature type="binding site" evidence="6">
    <location>
        <position position="101"/>
    </location>
    <ligand>
        <name>a divalent metal cation</name>
        <dbReference type="ChEBI" id="CHEBI:60240"/>
        <label>1</label>
    </ligand>
</feature>
<evidence type="ECO:0000259" key="8">
    <source>
        <dbReference type="Pfam" id="PF00557"/>
    </source>
</evidence>
<comment type="caution">
    <text evidence="9">The sequence shown here is derived from an EMBL/GenBank/DDBJ whole genome shotgun (WGS) entry which is preliminary data.</text>
</comment>
<dbReference type="NCBIfam" id="TIGR00500">
    <property type="entry name" value="met_pdase_I"/>
    <property type="match status" value="1"/>
</dbReference>
<evidence type="ECO:0000256" key="1">
    <source>
        <dbReference type="ARBA" id="ARBA00002521"/>
    </source>
</evidence>
<dbReference type="Gene3D" id="3.90.230.10">
    <property type="entry name" value="Creatinase/methionine aminopeptidase superfamily"/>
    <property type="match status" value="1"/>
</dbReference>
<accession>A0ABQ4BUW0</accession>
<feature type="binding site" evidence="6">
    <location>
        <position position="245"/>
    </location>
    <ligand>
        <name>a divalent metal cation</name>
        <dbReference type="ChEBI" id="CHEBI:60240"/>
        <label>2</label>
        <note>catalytic</note>
    </ligand>
</feature>
<keyword evidence="10" id="KW-1185">Reference proteome</keyword>
<reference evidence="9 10" key="1">
    <citation type="submission" date="2021-01" db="EMBL/GenBank/DDBJ databases">
        <title>Whole genome shotgun sequence of Asanoa iriomotensis NBRC 100142.</title>
        <authorList>
            <person name="Komaki H."/>
            <person name="Tamura T."/>
        </authorList>
    </citation>
    <scope>NUCLEOTIDE SEQUENCE [LARGE SCALE GENOMIC DNA]</scope>
    <source>
        <strain evidence="9 10">NBRC 100142</strain>
    </source>
</reference>
<feature type="binding site" evidence="6">
    <location>
        <position position="83"/>
    </location>
    <ligand>
        <name>substrate</name>
    </ligand>
</feature>
<evidence type="ECO:0000256" key="6">
    <source>
        <dbReference type="HAMAP-Rule" id="MF_01974"/>
    </source>
</evidence>
<dbReference type="Pfam" id="PF00557">
    <property type="entry name" value="Peptidase_M24"/>
    <property type="match status" value="1"/>
</dbReference>
<dbReference type="HAMAP" id="MF_01974">
    <property type="entry name" value="MetAP_1"/>
    <property type="match status" value="1"/>
</dbReference>
<dbReference type="InterPro" id="IPR001714">
    <property type="entry name" value="Pept_M24_MAP"/>
</dbReference>
<feature type="binding site" evidence="6">
    <location>
        <position position="214"/>
    </location>
    <ligand>
        <name>a divalent metal cation</name>
        <dbReference type="ChEBI" id="CHEBI:60240"/>
        <label>2</label>
        <note>catalytic</note>
    </ligand>
</feature>
<dbReference type="GO" id="GO:0004177">
    <property type="term" value="F:aminopeptidase activity"/>
    <property type="evidence" value="ECO:0007669"/>
    <property type="project" value="UniProtKB-KW"/>
</dbReference>
<keyword evidence="2 6" id="KW-0031">Aminopeptidase</keyword>
<dbReference type="CDD" id="cd01086">
    <property type="entry name" value="MetAP1"/>
    <property type="match status" value="1"/>
</dbReference>
<keyword evidence="4 6" id="KW-0479">Metal-binding</keyword>
<comment type="cofactor">
    <cofactor evidence="6">
        <name>Co(2+)</name>
        <dbReference type="ChEBI" id="CHEBI:48828"/>
    </cofactor>
    <cofactor evidence="6">
        <name>Zn(2+)</name>
        <dbReference type="ChEBI" id="CHEBI:29105"/>
    </cofactor>
    <cofactor evidence="6">
        <name>Mn(2+)</name>
        <dbReference type="ChEBI" id="CHEBI:29035"/>
    </cofactor>
    <cofactor evidence="6">
        <name>Fe(2+)</name>
        <dbReference type="ChEBI" id="CHEBI:29033"/>
    </cofactor>
    <text evidence="6">Binds 2 divalent metal cations per subunit. Has a high-affinity and a low affinity metal-binding site. The true nature of the physiological cofactor is under debate. The enzyme is active with cobalt, zinc, manganese or divalent iron ions. Most likely, methionine aminopeptidases function as mononuclear Fe(2+)-metalloproteases under physiological conditions, and the catalytically relevant metal-binding site has been assigned to the histidine-containing high-affinity site.</text>
</comment>
<evidence type="ECO:0000256" key="3">
    <source>
        <dbReference type="ARBA" id="ARBA00022670"/>
    </source>
</evidence>
<comment type="catalytic activity">
    <reaction evidence="6 7">
        <text>Release of N-terminal amino acids, preferentially methionine, from peptides and arylamides.</text>
        <dbReference type="EC" id="3.4.11.18"/>
    </reaction>
</comment>
<dbReference type="InterPro" id="IPR000994">
    <property type="entry name" value="Pept_M24"/>
</dbReference>
<comment type="similarity">
    <text evidence="6">Belongs to the peptidase M24A family. Methionine aminopeptidase type 1 subfamily.</text>
</comment>
<dbReference type="InterPro" id="IPR036005">
    <property type="entry name" value="Creatinase/aminopeptidase-like"/>
</dbReference>
<comment type="function">
    <text evidence="1 6">Removes the N-terminal methionine from nascent proteins. The N-terminal methionine is often cleaved when the second residue in the primary sequence is small and uncharged (Met-Ala-, Cys, Gly, Pro, Ser, Thr, or Val). Requires deformylation of the N(alpha)-formylated initiator methionine before it can be hydrolyzed.</text>
</comment>
<feature type="binding site" evidence="6">
    <location>
        <position position="112"/>
    </location>
    <ligand>
        <name>a divalent metal cation</name>
        <dbReference type="ChEBI" id="CHEBI:60240"/>
        <label>2</label>
        <note>catalytic</note>
    </ligand>
</feature>
<dbReference type="PROSITE" id="PS00680">
    <property type="entry name" value="MAP_1"/>
    <property type="match status" value="1"/>
</dbReference>
<comment type="subunit">
    <text evidence="6">Monomer.</text>
</comment>
<sequence>MRRHQLNIQLKTPEQIDLMRRAGLVVANALAAMRAAVAPGVTTADLDAIAEKVIRDAGGVPSFKGYHGYPGSICSSVNEQIVHAIPSPQQVLREGDLISLDCGAVLDGWHGDAAITVPVGETNPALVKMAEVAEESMWAGIAAAARGVLSGRGRLTDIGHAVETAVRAGGRYGIVDGYGGHGIGTEMHQDPHVLNHGRPGRGIKLSPGLCLAIEPMITMGSPRSVELEDGWTVVTRDNSVAAHVEHSIALLDDGAWVLTAPDGGRERLGELLTARAGARSTSTPS</sequence>
<evidence type="ECO:0000256" key="2">
    <source>
        <dbReference type="ARBA" id="ARBA00022438"/>
    </source>
</evidence>
<evidence type="ECO:0000256" key="7">
    <source>
        <dbReference type="RuleBase" id="RU003653"/>
    </source>
</evidence>
<gene>
    <name evidence="9" type="primary">map_1</name>
    <name evidence="6" type="synonym">map</name>
    <name evidence="9" type="ORF">Air01nite_04170</name>
</gene>
<dbReference type="EC" id="3.4.11.18" evidence="6 7"/>
<dbReference type="RefSeq" id="WP_203700044.1">
    <property type="nucleotide sequence ID" value="NZ_BAAALU010000011.1"/>
</dbReference>
<organism evidence="9 10">
    <name type="scientific">Asanoa iriomotensis</name>
    <dbReference type="NCBI Taxonomy" id="234613"/>
    <lineage>
        <taxon>Bacteria</taxon>
        <taxon>Bacillati</taxon>
        <taxon>Actinomycetota</taxon>
        <taxon>Actinomycetes</taxon>
        <taxon>Micromonosporales</taxon>
        <taxon>Micromonosporaceae</taxon>
        <taxon>Asanoa</taxon>
    </lineage>
</organism>
<proteinExistence type="inferred from homology"/>
<feature type="binding site" evidence="6">
    <location>
        <position position="188"/>
    </location>
    <ligand>
        <name>substrate</name>
    </ligand>
</feature>
<dbReference type="InterPro" id="IPR002467">
    <property type="entry name" value="Pept_M24A_MAP1"/>
</dbReference>
<dbReference type="EMBL" id="BONC01000002">
    <property type="protein sequence ID" value="GIF54322.1"/>
    <property type="molecule type" value="Genomic_DNA"/>
</dbReference>
<keyword evidence="5 6" id="KW-0378">Hydrolase</keyword>
<keyword evidence="3 6" id="KW-0645">Protease</keyword>
<protein>
    <recommendedName>
        <fullName evidence="6 7">Methionine aminopeptidase</fullName>
        <shortName evidence="6">MAP</shortName>
        <shortName evidence="6">MetAP</shortName>
        <ecNumber evidence="6 7">3.4.11.18</ecNumber>
    </recommendedName>
    <alternativeName>
        <fullName evidence="6">Peptidase M</fullName>
    </alternativeName>
</protein>
<dbReference type="PRINTS" id="PR00599">
    <property type="entry name" value="MAPEPTIDASE"/>
</dbReference>
<evidence type="ECO:0000313" key="9">
    <source>
        <dbReference type="EMBL" id="GIF54322.1"/>
    </source>
</evidence>
<feature type="binding site" evidence="6">
    <location>
        <position position="181"/>
    </location>
    <ligand>
        <name>a divalent metal cation</name>
        <dbReference type="ChEBI" id="CHEBI:60240"/>
        <label>2</label>
        <note>catalytic</note>
    </ligand>
</feature>
<dbReference type="PANTHER" id="PTHR43330:SF27">
    <property type="entry name" value="METHIONINE AMINOPEPTIDASE"/>
    <property type="match status" value="1"/>
</dbReference>
<dbReference type="Proteomes" id="UP000624325">
    <property type="component" value="Unassembled WGS sequence"/>
</dbReference>
<evidence type="ECO:0000313" key="10">
    <source>
        <dbReference type="Proteomes" id="UP000624325"/>
    </source>
</evidence>
<dbReference type="PANTHER" id="PTHR43330">
    <property type="entry name" value="METHIONINE AMINOPEPTIDASE"/>
    <property type="match status" value="1"/>
</dbReference>
<name>A0ABQ4BUW0_9ACTN</name>